<keyword evidence="4" id="KW-0508">mRNA splicing</keyword>
<evidence type="ECO:0000256" key="7">
    <source>
        <dbReference type="SAM" id="MobiDB-lite"/>
    </source>
</evidence>
<evidence type="ECO:0000256" key="5">
    <source>
        <dbReference type="ARBA" id="ARBA00023242"/>
    </source>
</evidence>
<sequence>MQSESEEYRPSIEKQREEWSSIRKHITDVMENLHNRDALETYRRIFDVNIVTGKDILINTILTGKYDPRRLALLASSINIDYTEFGQSLIDECVRRFIFYFKNVKYYECFRMMALLSQLYNYDAVHMVVILYALQSMSEEIENTKDKGRQEASMSLICRTLMNCGKKLLDSSEKIHNQLVDQLRQLLQDNRYLSSRTIYDIEQVLEVRQKQYTDVPEQELLEKPFGIEDDWSAHAVLVFIDPDFLSKPPNFKLGEFSATKRHDQDVETFNKIHETVERRIMKVEELRNEETETVVVHNMTDSEATDFKKKIYLTLKSSLSGDEAAHKLLKMRIPDSDKHCVADILERSMIQEATYSKFYGLVTEKLLGAHRIWKNAFLITFRNRLDTLDDLEPNGLRNSGKFWGHLLSTDLLGFEVFNDIKMTEAGSTAQLRIFVKFLFQEIVFEIGINELSARLNEGYIQPYLKGMFPKEDPDDMRYAINYFTAINLGVLTESMRRELQILEEQAEEEEEEDEEEVEEEEEEEEEDIPKEEISRKSRYEPHQSNQERSQQNHEVSKRRRSVTPPRRQANNKRRRSVTPPRRRNRG</sequence>
<dbReference type="InterPro" id="IPR016024">
    <property type="entry name" value="ARM-type_fold"/>
</dbReference>
<evidence type="ECO:0000256" key="2">
    <source>
        <dbReference type="ARBA" id="ARBA00006856"/>
    </source>
</evidence>
<dbReference type="InterPro" id="IPR050781">
    <property type="entry name" value="CWC22_splicing_factor"/>
</dbReference>
<dbReference type="GO" id="GO:0071013">
    <property type="term" value="C:catalytic step 2 spliceosome"/>
    <property type="evidence" value="ECO:0007669"/>
    <property type="project" value="TreeGrafter"/>
</dbReference>
<dbReference type="GO" id="GO:0003723">
    <property type="term" value="F:RNA binding"/>
    <property type="evidence" value="ECO:0007669"/>
    <property type="project" value="InterPro"/>
</dbReference>
<evidence type="ECO:0000259" key="8">
    <source>
        <dbReference type="PROSITE" id="PS51366"/>
    </source>
</evidence>
<feature type="domain" description="MI" evidence="8">
    <location>
        <begin position="306"/>
        <end position="422"/>
    </location>
</feature>
<dbReference type="Pfam" id="PF02854">
    <property type="entry name" value="MIF4G"/>
    <property type="match status" value="1"/>
</dbReference>
<organism evidence="9 10">
    <name type="scientific">Maudiozyma barnettii</name>
    <dbReference type="NCBI Taxonomy" id="61262"/>
    <lineage>
        <taxon>Eukaryota</taxon>
        <taxon>Fungi</taxon>
        <taxon>Dikarya</taxon>
        <taxon>Ascomycota</taxon>
        <taxon>Saccharomycotina</taxon>
        <taxon>Saccharomycetes</taxon>
        <taxon>Saccharomycetales</taxon>
        <taxon>Saccharomycetaceae</taxon>
        <taxon>Maudiozyma</taxon>
    </lineage>
</organism>
<dbReference type="EMBL" id="CAEFZW010000008">
    <property type="protein sequence ID" value="CAB4256149.1"/>
    <property type="molecule type" value="Genomic_DNA"/>
</dbReference>
<dbReference type="PANTHER" id="PTHR18034:SF3">
    <property type="entry name" value="PRE-MRNA-SPLICING FACTOR CWC22 HOMOLOG"/>
    <property type="match status" value="1"/>
</dbReference>
<name>A0A8H2ZHU2_9SACH</name>
<accession>A0A8H2ZHU2</accession>
<evidence type="ECO:0000313" key="9">
    <source>
        <dbReference type="EMBL" id="CAB4256149.1"/>
    </source>
</evidence>
<protein>
    <recommendedName>
        <fullName evidence="6">Pre-mRNA-splicing factor CWC22</fullName>
    </recommendedName>
</protein>
<dbReference type="Gene3D" id="1.25.40.180">
    <property type="match status" value="1"/>
</dbReference>
<evidence type="ECO:0000256" key="1">
    <source>
        <dbReference type="ARBA" id="ARBA00004123"/>
    </source>
</evidence>
<keyword evidence="10" id="KW-1185">Reference proteome</keyword>
<dbReference type="Pfam" id="PF02847">
    <property type="entry name" value="MA3"/>
    <property type="match status" value="1"/>
</dbReference>
<feature type="region of interest" description="Disordered" evidence="7">
    <location>
        <begin position="504"/>
        <end position="586"/>
    </location>
</feature>
<feature type="compositionally biased region" description="Acidic residues" evidence="7">
    <location>
        <begin position="504"/>
        <end position="529"/>
    </location>
</feature>
<dbReference type="PANTHER" id="PTHR18034">
    <property type="entry name" value="CELL CYCLE CONTROL PROTEIN CWF22-RELATED"/>
    <property type="match status" value="1"/>
</dbReference>
<dbReference type="Proteomes" id="UP000644660">
    <property type="component" value="Unassembled WGS sequence"/>
</dbReference>
<dbReference type="InterPro" id="IPR003891">
    <property type="entry name" value="Initiation_fac_eIF4g_MI"/>
</dbReference>
<gene>
    <name evidence="9" type="ORF">KABA2_08S04400</name>
</gene>
<dbReference type="SUPFAM" id="SSF48371">
    <property type="entry name" value="ARM repeat"/>
    <property type="match status" value="1"/>
</dbReference>
<comment type="subcellular location">
    <subcellularLocation>
        <location evidence="1">Nucleus</location>
    </subcellularLocation>
</comment>
<feature type="compositionally biased region" description="Basic and acidic residues" evidence="7">
    <location>
        <begin position="530"/>
        <end position="541"/>
    </location>
</feature>
<evidence type="ECO:0000256" key="4">
    <source>
        <dbReference type="ARBA" id="ARBA00023187"/>
    </source>
</evidence>
<proteinExistence type="inferred from homology"/>
<dbReference type="OrthoDB" id="3938623at2759"/>
<keyword evidence="5" id="KW-0539">Nucleus</keyword>
<feature type="compositionally biased region" description="Basic residues" evidence="7">
    <location>
        <begin position="569"/>
        <end position="586"/>
    </location>
</feature>
<dbReference type="RefSeq" id="XP_041407993.1">
    <property type="nucleotide sequence ID" value="XM_041552059.1"/>
</dbReference>
<reference evidence="9 10" key="1">
    <citation type="submission" date="2020-05" db="EMBL/GenBank/DDBJ databases">
        <authorList>
            <person name="Casaregola S."/>
            <person name="Devillers H."/>
            <person name="Grondin C."/>
        </authorList>
    </citation>
    <scope>NUCLEOTIDE SEQUENCE [LARGE SCALE GENOMIC DNA]</scope>
    <source>
        <strain evidence="9 10">CLIB 1767</strain>
    </source>
</reference>
<dbReference type="GeneID" id="64859221"/>
<keyword evidence="3" id="KW-0507">mRNA processing</keyword>
<dbReference type="AlphaFoldDB" id="A0A8H2ZHU2"/>
<dbReference type="InterPro" id="IPR003890">
    <property type="entry name" value="MIF4G-like_typ-3"/>
</dbReference>
<dbReference type="SMART" id="SM00544">
    <property type="entry name" value="MA3"/>
    <property type="match status" value="1"/>
</dbReference>
<evidence type="ECO:0000313" key="10">
    <source>
        <dbReference type="Proteomes" id="UP000644660"/>
    </source>
</evidence>
<evidence type="ECO:0000256" key="3">
    <source>
        <dbReference type="ARBA" id="ARBA00022664"/>
    </source>
</evidence>
<dbReference type="GO" id="GO:0000398">
    <property type="term" value="P:mRNA splicing, via spliceosome"/>
    <property type="evidence" value="ECO:0007669"/>
    <property type="project" value="TreeGrafter"/>
</dbReference>
<evidence type="ECO:0000256" key="6">
    <source>
        <dbReference type="ARBA" id="ARBA00040804"/>
    </source>
</evidence>
<dbReference type="PROSITE" id="PS51366">
    <property type="entry name" value="MI"/>
    <property type="match status" value="1"/>
</dbReference>
<comment type="caution">
    <text evidence="9">The sequence shown here is derived from an EMBL/GenBank/DDBJ whole genome shotgun (WGS) entry which is preliminary data.</text>
</comment>
<comment type="similarity">
    <text evidence="2">Belongs to the CWC22 family.</text>
</comment>